<organism evidence="1 2">
    <name type="scientific">Zalaria obscura</name>
    <dbReference type="NCBI Taxonomy" id="2024903"/>
    <lineage>
        <taxon>Eukaryota</taxon>
        <taxon>Fungi</taxon>
        <taxon>Dikarya</taxon>
        <taxon>Ascomycota</taxon>
        <taxon>Pezizomycotina</taxon>
        <taxon>Dothideomycetes</taxon>
        <taxon>Dothideomycetidae</taxon>
        <taxon>Dothideales</taxon>
        <taxon>Zalariaceae</taxon>
        <taxon>Zalaria</taxon>
    </lineage>
</organism>
<comment type="caution">
    <text evidence="1">The sequence shown here is derived from an EMBL/GenBank/DDBJ whole genome shotgun (WGS) entry which is preliminary data.</text>
</comment>
<gene>
    <name evidence="1" type="ORF">M8818_004859</name>
</gene>
<dbReference type="Proteomes" id="UP001320706">
    <property type="component" value="Unassembled WGS sequence"/>
</dbReference>
<reference evidence="1" key="1">
    <citation type="submission" date="2024-02" db="EMBL/GenBank/DDBJ databases">
        <title>Metagenome Assembled Genome of Zalaria obscura JY119.</title>
        <authorList>
            <person name="Vighnesh L."/>
            <person name="Jagadeeshwari U."/>
            <person name="Venkata Ramana C."/>
            <person name="Sasikala C."/>
        </authorList>
    </citation>
    <scope>NUCLEOTIDE SEQUENCE</scope>
    <source>
        <strain evidence="1">JY119</strain>
    </source>
</reference>
<proteinExistence type="predicted"/>
<protein>
    <submittedName>
        <fullName evidence="1">Uncharacterized protein</fullName>
    </submittedName>
</protein>
<sequence length="143" mass="16236">MVPPGGAIISGQHIPGGTAVGMAILHVHMSADIWGDNVLEFSPERWLENGDQTYAAKKCQESSPSSRSRKDLDQWLVPFSRGPRMCFGINLAWAELYIAFATMIRRFDLTIDQTTDEDMEWRECIAAYYPRRHLHAWCHAAKL</sequence>
<evidence type="ECO:0000313" key="1">
    <source>
        <dbReference type="EMBL" id="KAK8205490.1"/>
    </source>
</evidence>
<name>A0ACC3SB35_9PEZI</name>
<evidence type="ECO:0000313" key="2">
    <source>
        <dbReference type="Proteomes" id="UP001320706"/>
    </source>
</evidence>
<accession>A0ACC3SB35</accession>
<dbReference type="EMBL" id="JAMKPW020000024">
    <property type="protein sequence ID" value="KAK8205490.1"/>
    <property type="molecule type" value="Genomic_DNA"/>
</dbReference>
<keyword evidence="2" id="KW-1185">Reference proteome</keyword>